<feature type="domain" description="KIB1-4 beta-propeller" evidence="2">
    <location>
        <begin position="276"/>
        <end position="514"/>
    </location>
</feature>
<dbReference type="Pfam" id="PF03478">
    <property type="entry name" value="Beta-prop_KIB1-4"/>
    <property type="match status" value="1"/>
</dbReference>
<evidence type="ECO:0000313" key="4">
    <source>
        <dbReference type="Proteomes" id="UP000623129"/>
    </source>
</evidence>
<gene>
    <name evidence="3" type="ORF">FCM35_KLT19674</name>
</gene>
<dbReference type="OrthoDB" id="1863935at2759"/>
<reference evidence="3" key="1">
    <citation type="submission" date="2020-01" db="EMBL/GenBank/DDBJ databases">
        <title>Genome sequence of Kobresia littledalei, the first chromosome-level genome in the family Cyperaceae.</title>
        <authorList>
            <person name="Qu G."/>
        </authorList>
    </citation>
    <scope>NUCLEOTIDE SEQUENCE</scope>
    <source>
        <strain evidence="3">C.B.Clarke</strain>
        <tissue evidence="3">Leaf</tissue>
    </source>
</reference>
<dbReference type="InterPro" id="IPR005174">
    <property type="entry name" value="KIB1-4_b-propeller"/>
</dbReference>
<evidence type="ECO:0000259" key="2">
    <source>
        <dbReference type="Pfam" id="PF03478"/>
    </source>
</evidence>
<comment type="caution">
    <text evidence="3">The sequence shown here is derived from an EMBL/GenBank/DDBJ whole genome shotgun (WGS) entry which is preliminary data.</text>
</comment>
<dbReference type="Proteomes" id="UP000623129">
    <property type="component" value="Unassembled WGS sequence"/>
</dbReference>
<evidence type="ECO:0000313" key="3">
    <source>
        <dbReference type="EMBL" id="KAF3335167.1"/>
    </source>
</evidence>
<protein>
    <recommendedName>
        <fullName evidence="2">KIB1-4 beta-propeller domain-containing protein</fullName>
    </recommendedName>
</protein>
<dbReference type="EMBL" id="SWLB01000008">
    <property type="protein sequence ID" value="KAF3335167.1"/>
    <property type="molecule type" value="Genomic_DNA"/>
</dbReference>
<organism evidence="3 4">
    <name type="scientific">Carex littledalei</name>
    <dbReference type="NCBI Taxonomy" id="544730"/>
    <lineage>
        <taxon>Eukaryota</taxon>
        <taxon>Viridiplantae</taxon>
        <taxon>Streptophyta</taxon>
        <taxon>Embryophyta</taxon>
        <taxon>Tracheophyta</taxon>
        <taxon>Spermatophyta</taxon>
        <taxon>Magnoliopsida</taxon>
        <taxon>Liliopsida</taxon>
        <taxon>Poales</taxon>
        <taxon>Cyperaceae</taxon>
        <taxon>Cyperoideae</taxon>
        <taxon>Cariceae</taxon>
        <taxon>Carex</taxon>
        <taxon>Carex subgen. Euthyceras</taxon>
    </lineage>
</organism>
<name>A0A833RBZ1_9POAL</name>
<dbReference type="PANTHER" id="PTHR33127">
    <property type="entry name" value="TRANSMEMBRANE PROTEIN"/>
    <property type="match status" value="1"/>
</dbReference>
<accession>A0A833RBZ1</accession>
<feature type="region of interest" description="Disordered" evidence="1">
    <location>
        <begin position="178"/>
        <end position="198"/>
    </location>
</feature>
<dbReference type="PANTHER" id="PTHR33127:SF5">
    <property type="entry name" value="TRANSMEMBRANE PROTEIN"/>
    <property type="match status" value="1"/>
</dbReference>
<evidence type="ECO:0000256" key="1">
    <source>
        <dbReference type="SAM" id="MobiDB-lite"/>
    </source>
</evidence>
<proteinExistence type="predicted"/>
<dbReference type="AlphaFoldDB" id="A0A833RBZ1"/>
<sequence>MLITFAAYNTILLISRKEHSKLENYSRRDDGCVASPMTMHGMESSSALTAEALKALGEEGSQVLVYSGSHSRPMLFNGSNSKAPIGLFADDSDIFADVDPDRHMLIVQHRESKTGFRRPTEDMVRIIKAVITRCRRTNGIFSEAFTRTSLKRKQKEPHVKPLPSTINNSSLIVMKKVSRKLRPSNRRPDPDLDQPPPSIEQMMKQAREKDEGCAMGAVFVEWKLSTPAFSALPLVPSLHNDLPWFYMADPGTGQGHLFGNIAARQSFLIANSDLQSSNRLLYSKDGWLLLLGQDLLLCGRGRGSPKYSMFLLNPITGARIDLPGFYYPDTCAAFCTTSTPEGTRTPGVVICGFFTETMVRVYMARPGPGGAYSYWEEHPYVFKPGLLIASKPSMKMLLCGGSVYYFYNSVSGGCLLWQCLIFKLADLSWLLLTGKNLEHFVRYEPLEVEGKLVMVGHPQHFTSPLRGLVVGGLISIPFFRMEIIGDRFYWVEITELDEGRLWFIDRFQSFSVKVAGSGQKICWFFFFFFF</sequence>
<keyword evidence="4" id="KW-1185">Reference proteome</keyword>